<keyword evidence="3" id="KW-1185">Reference proteome</keyword>
<comment type="caution">
    <text evidence="2">The sequence shown here is derived from an EMBL/GenBank/DDBJ whole genome shotgun (WGS) entry which is preliminary data.</text>
</comment>
<sequence length="195" mass="21403">MAAAQHPFERRSGRVWRGTRSPAARKTPEETGRLFRKDGAWLLRVQITQDHLRGASVPIPVALATAIGLARDDQVEFHSPVGLGAVRWSGLQPTVPSVRLLLERTGTPIGAVVFLWFGDDGIFDVEVPVPMPDDPPLARALWFAGRWEAATQNAERELAAAVRLSGAADRHTLIATYRERGDDEIVAALEEAWAK</sequence>
<feature type="region of interest" description="Disordered" evidence="1">
    <location>
        <begin position="1"/>
        <end position="30"/>
    </location>
</feature>
<dbReference type="EMBL" id="JBHRWI010000023">
    <property type="protein sequence ID" value="MFC3512505.1"/>
    <property type="molecule type" value="Genomic_DNA"/>
</dbReference>
<evidence type="ECO:0000313" key="3">
    <source>
        <dbReference type="Proteomes" id="UP001595764"/>
    </source>
</evidence>
<protein>
    <submittedName>
        <fullName evidence="2">Uncharacterized protein</fullName>
    </submittedName>
</protein>
<evidence type="ECO:0000313" key="2">
    <source>
        <dbReference type="EMBL" id="MFC3512505.1"/>
    </source>
</evidence>
<dbReference type="Proteomes" id="UP001595764">
    <property type="component" value="Unassembled WGS sequence"/>
</dbReference>
<evidence type="ECO:0000256" key="1">
    <source>
        <dbReference type="SAM" id="MobiDB-lite"/>
    </source>
</evidence>
<accession>A0ABV7QGQ3</accession>
<proteinExistence type="predicted"/>
<reference evidence="3" key="1">
    <citation type="journal article" date="2019" name="Int. J. Syst. Evol. Microbiol.">
        <title>The Global Catalogue of Microorganisms (GCM) 10K type strain sequencing project: providing services to taxonomists for standard genome sequencing and annotation.</title>
        <authorList>
            <consortium name="The Broad Institute Genomics Platform"/>
            <consortium name="The Broad Institute Genome Sequencing Center for Infectious Disease"/>
            <person name="Wu L."/>
            <person name="Ma J."/>
        </authorList>
    </citation>
    <scope>NUCLEOTIDE SEQUENCE [LARGE SCALE GENOMIC DNA]</scope>
    <source>
        <strain evidence="3">CGMCC 4.7682</strain>
    </source>
</reference>
<gene>
    <name evidence="2" type="ORF">ACFORO_20215</name>
</gene>
<dbReference type="RefSeq" id="WP_377875771.1">
    <property type="nucleotide sequence ID" value="NZ_JBHMAY010000084.1"/>
</dbReference>
<name>A0ABV7QGQ3_9PSEU</name>
<organism evidence="2 3">
    <name type="scientific">Amycolatopsis halotolerans</name>
    <dbReference type="NCBI Taxonomy" id="330083"/>
    <lineage>
        <taxon>Bacteria</taxon>
        <taxon>Bacillati</taxon>
        <taxon>Actinomycetota</taxon>
        <taxon>Actinomycetes</taxon>
        <taxon>Pseudonocardiales</taxon>
        <taxon>Pseudonocardiaceae</taxon>
        <taxon>Amycolatopsis</taxon>
    </lineage>
</organism>